<dbReference type="PhylomeDB" id="E9HHE7"/>
<protein>
    <submittedName>
        <fullName evidence="1">Uncharacterized protein</fullName>
    </submittedName>
</protein>
<accession>E9HHE7</accession>
<dbReference type="AlphaFoldDB" id="E9HHE7"/>
<dbReference type="InParanoid" id="E9HHE7"/>
<dbReference type="KEGG" id="dpx:DAPPUDRAFT_329717"/>
<evidence type="ECO:0000313" key="2">
    <source>
        <dbReference type="Proteomes" id="UP000000305"/>
    </source>
</evidence>
<dbReference type="Proteomes" id="UP000000305">
    <property type="component" value="Unassembled WGS sequence"/>
</dbReference>
<dbReference type="HOGENOM" id="CLU_143057_0_0_1"/>
<organism evidence="1 2">
    <name type="scientific">Daphnia pulex</name>
    <name type="common">Water flea</name>
    <dbReference type="NCBI Taxonomy" id="6669"/>
    <lineage>
        <taxon>Eukaryota</taxon>
        <taxon>Metazoa</taxon>
        <taxon>Ecdysozoa</taxon>
        <taxon>Arthropoda</taxon>
        <taxon>Crustacea</taxon>
        <taxon>Branchiopoda</taxon>
        <taxon>Diplostraca</taxon>
        <taxon>Cladocera</taxon>
        <taxon>Anomopoda</taxon>
        <taxon>Daphniidae</taxon>
        <taxon>Daphnia</taxon>
    </lineage>
</organism>
<reference evidence="1 2" key="1">
    <citation type="journal article" date="2011" name="Science">
        <title>The ecoresponsive genome of Daphnia pulex.</title>
        <authorList>
            <person name="Colbourne J.K."/>
            <person name="Pfrender M.E."/>
            <person name="Gilbert D."/>
            <person name="Thomas W.K."/>
            <person name="Tucker A."/>
            <person name="Oakley T.H."/>
            <person name="Tokishita S."/>
            <person name="Aerts A."/>
            <person name="Arnold G.J."/>
            <person name="Basu M.K."/>
            <person name="Bauer D.J."/>
            <person name="Caceres C.E."/>
            <person name="Carmel L."/>
            <person name="Casola C."/>
            <person name="Choi J.H."/>
            <person name="Detter J.C."/>
            <person name="Dong Q."/>
            <person name="Dusheyko S."/>
            <person name="Eads B.D."/>
            <person name="Frohlich T."/>
            <person name="Geiler-Samerotte K.A."/>
            <person name="Gerlach D."/>
            <person name="Hatcher P."/>
            <person name="Jogdeo S."/>
            <person name="Krijgsveld J."/>
            <person name="Kriventseva E.V."/>
            <person name="Kultz D."/>
            <person name="Laforsch C."/>
            <person name="Lindquist E."/>
            <person name="Lopez J."/>
            <person name="Manak J.R."/>
            <person name="Muller J."/>
            <person name="Pangilinan J."/>
            <person name="Patwardhan R.P."/>
            <person name="Pitluck S."/>
            <person name="Pritham E.J."/>
            <person name="Rechtsteiner A."/>
            <person name="Rho M."/>
            <person name="Rogozin I.B."/>
            <person name="Sakarya O."/>
            <person name="Salamov A."/>
            <person name="Schaack S."/>
            <person name="Shapiro H."/>
            <person name="Shiga Y."/>
            <person name="Skalitzky C."/>
            <person name="Smith Z."/>
            <person name="Souvorov A."/>
            <person name="Sung W."/>
            <person name="Tang Z."/>
            <person name="Tsuchiya D."/>
            <person name="Tu H."/>
            <person name="Vos H."/>
            <person name="Wang M."/>
            <person name="Wolf Y.I."/>
            <person name="Yamagata H."/>
            <person name="Yamada T."/>
            <person name="Ye Y."/>
            <person name="Shaw J.R."/>
            <person name="Andrews J."/>
            <person name="Crease T.J."/>
            <person name="Tang H."/>
            <person name="Lucas S.M."/>
            <person name="Robertson H.M."/>
            <person name="Bork P."/>
            <person name="Koonin E.V."/>
            <person name="Zdobnov E.M."/>
            <person name="Grigoriev I.V."/>
            <person name="Lynch M."/>
            <person name="Boore J.L."/>
        </authorList>
    </citation>
    <scope>NUCLEOTIDE SEQUENCE [LARGE SCALE GENOMIC DNA]</scope>
</reference>
<sequence>MPKKRASEIRRARKAAFYKQNRNLPQEAIAPVRVAIFQDDPHVEEFQVAEPHVEEFQVSEPQVAELQVAEPQVAEFQALQPPAIDQKVLDERTRQALEIFHAIQALRRGIPPQLPC</sequence>
<name>E9HHE7_DAPPU</name>
<proteinExistence type="predicted"/>
<evidence type="ECO:0000313" key="1">
    <source>
        <dbReference type="EMBL" id="EFX68858.1"/>
    </source>
</evidence>
<gene>
    <name evidence="1" type="ORF">DAPPUDRAFT_329717</name>
</gene>
<keyword evidence="2" id="KW-1185">Reference proteome</keyword>
<dbReference type="EMBL" id="GL732647">
    <property type="protein sequence ID" value="EFX68858.1"/>
    <property type="molecule type" value="Genomic_DNA"/>
</dbReference>